<sequence length="50" mass="5994">MDEFFINQILNIWGKYPNYAPASASPLLHGLDQFQYGVQEYPRNRRIQHR</sequence>
<name>A0A383R5L5_PAEAL</name>
<evidence type="ECO:0000313" key="2">
    <source>
        <dbReference type="Proteomes" id="UP000304148"/>
    </source>
</evidence>
<evidence type="ECO:0000313" key="1">
    <source>
        <dbReference type="EMBL" id="SYX81842.1"/>
    </source>
</evidence>
<dbReference type="EMBL" id="LS992241">
    <property type="protein sequence ID" value="SYX81842.1"/>
    <property type="molecule type" value="Genomic_DNA"/>
</dbReference>
<organism evidence="1 2">
    <name type="scientific">Paenibacillus alvei</name>
    <name type="common">Bacillus alvei</name>
    <dbReference type="NCBI Taxonomy" id="44250"/>
    <lineage>
        <taxon>Bacteria</taxon>
        <taxon>Bacillati</taxon>
        <taxon>Bacillota</taxon>
        <taxon>Bacilli</taxon>
        <taxon>Bacillales</taxon>
        <taxon>Paenibacillaceae</taxon>
        <taxon>Paenibacillus</taxon>
    </lineage>
</organism>
<proteinExistence type="predicted"/>
<reference evidence="2" key="1">
    <citation type="submission" date="2018-08" db="EMBL/GenBank/DDBJ databases">
        <authorList>
            <person name="Chevrot R."/>
        </authorList>
    </citation>
    <scope>NUCLEOTIDE SEQUENCE [LARGE SCALE GENOMIC DNA]</scope>
</reference>
<gene>
    <name evidence="1" type="ORF">PBLR_10261</name>
</gene>
<accession>A0A383R5L5</accession>
<protein>
    <submittedName>
        <fullName evidence="1">Uncharacterized protein</fullName>
    </submittedName>
</protein>
<dbReference type="Proteomes" id="UP000304148">
    <property type="component" value="Chromosome"/>
</dbReference>
<dbReference type="AlphaFoldDB" id="A0A383R5L5"/>